<protein>
    <recommendedName>
        <fullName evidence="4">ABC transporter permease</fullName>
    </recommendedName>
</protein>
<reference evidence="2 3" key="1">
    <citation type="submission" date="2022-08" db="EMBL/GenBank/DDBJ databases">
        <title>novel species in genus Aeromicrobium.</title>
        <authorList>
            <person name="Ye L."/>
        </authorList>
    </citation>
    <scope>NUCLEOTIDE SEQUENCE [LARGE SCALE GENOMIC DNA]</scope>
    <source>
        <strain evidence="3">zg-Y1379</strain>
    </source>
</reference>
<evidence type="ECO:0000313" key="2">
    <source>
        <dbReference type="EMBL" id="UUP15101.1"/>
    </source>
</evidence>
<name>A0ABY5MGU7_9ACTN</name>
<feature type="transmembrane region" description="Helical" evidence="1">
    <location>
        <begin position="206"/>
        <end position="223"/>
    </location>
</feature>
<evidence type="ECO:0000313" key="3">
    <source>
        <dbReference type="Proteomes" id="UP001316184"/>
    </source>
</evidence>
<organism evidence="2 3">
    <name type="scientific">Aeromicrobium wangtongii</name>
    <dbReference type="NCBI Taxonomy" id="2969247"/>
    <lineage>
        <taxon>Bacteria</taxon>
        <taxon>Bacillati</taxon>
        <taxon>Actinomycetota</taxon>
        <taxon>Actinomycetes</taxon>
        <taxon>Propionibacteriales</taxon>
        <taxon>Nocardioidaceae</taxon>
        <taxon>Aeromicrobium</taxon>
    </lineage>
</organism>
<keyword evidence="1" id="KW-1133">Transmembrane helix</keyword>
<evidence type="ECO:0008006" key="4">
    <source>
        <dbReference type="Google" id="ProtNLM"/>
    </source>
</evidence>
<keyword evidence="1" id="KW-0812">Transmembrane</keyword>
<dbReference type="Proteomes" id="UP001316184">
    <property type="component" value="Chromosome"/>
</dbReference>
<keyword evidence="3" id="KW-1185">Reference proteome</keyword>
<keyword evidence="1" id="KW-0472">Membrane</keyword>
<feature type="transmembrane region" description="Helical" evidence="1">
    <location>
        <begin position="294"/>
        <end position="315"/>
    </location>
</feature>
<dbReference type="EMBL" id="CP102173">
    <property type="protein sequence ID" value="UUP15101.1"/>
    <property type="molecule type" value="Genomic_DNA"/>
</dbReference>
<dbReference type="RefSeq" id="WP_232399153.1">
    <property type="nucleotide sequence ID" value="NZ_CP102173.1"/>
</dbReference>
<feature type="transmembrane region" description="Helical" evidence="1">
    <location>
        <begin position="150"/>
        <end position="169"/>
    </location>
</feature>
<feature type="transmembrane region" description="Helical" evidence="1">
    <location>
        <begin position="12"/>
        <end position="31"/>
    </location>
</feature>
<proteinExistence type="predicted"/>
<feature type="transmembrane region" description="Helical" evidence="1">
    <location>
        <begin position="230"/>
        <end position="255"/>
    </location>
</feature>
<evidence type="ECO:0000256" key="1">
    <source>
        <dbReference type="SAM" id="Phobius"/>
    </source>
</evidence>
<accession>A0ABY5MGU7</accession>
<feature type="transmembrane region" description="Helical" evidence="1">
    <location>
        <begin position="181"/>
        <end position="200"/>
    </location>
</feature>
<gene>
    <name evidence="2" type="ORF">NQV15_07255</name>
</gene>
<sequence>MGGQRRAGRRGTLTLVVLGLQVAVCLVLLIVPLHSEPHRAPVTISGPAVVADSLAKQVGERSGGPLDAGAVTTAREARADVEQGRAVAALAIDLRLNRATLFVSSAQGAALTDAVSRVVGAAAAPFAVDVTTQDVAPLPDGSAGQRGLKIAVAASIALGLVFAIVVTWWRGPVADEWSHAALRIAAAVGAAAITSLAIAVVAADQVGGSVLGWWGVLALAMLATSAATLALAAVLGVVGVGVATLVFSVAAAPLARIEHPLLLPAPWGQVTPWLPHGAGLDAARQVAWFDGAVVARPLAVLAAWLVVSCIALAVARRERRRAGVHWRSTATAP</sequence>